<feature type="signal peptide" evidence="2">
    <location>
        <begin position="1"/>
        <end position="22"/>
    </location>
</feature>
<gene>
    <name evidence="3" type="ORF">BESB_067530</name>
</gene>
<feature type="region of interest" description="Disordered" evidence="1">
    <location>
        <begin position="108"/>
        <end position="127"/>
    </location>
</feature>
<keyword evidence="2" id="KW-0732">Signal</keyword>
<feature type="compositionally biased region" description="Basic and acidic residues" evidence="1">
    <location>
        <begin position="109"/>
        <end position="127"/>
    </location>
</feature>
<sequence length="428" mass="45851">MFGFVVTFVSCIAIAGASLGHASTVASRRQPLEFDAVLTSDEPTPSITLTPHVYAAVSVLPEHGGLVSGTLPTAVQPDLVPESSFNGIASAVPDAHPVQATRTALGITREGEQHVGNKPRHEPEQNHVRVQINSPGASLSPRAPPPFSTASWYTSPETEHSHHRFRPEVRHPGSDVKAGDNPSVLSPREAGQERAKSTVPLAPPLRQSWLFSATRGKLHEAIEFMKNTGGTVRLQPSPSTNYAGFAFTEPAASLVYGAGADGGHGQSYPAPPGESHSQGDEGRDIHGQHDMLTQFYGTPSSAVAGRDVYVDESFASSTESLSRPALPPHQSATLSMTHRKDTTTTPWTGANLAFPLATKAYQFMVPRAELFLASSRYAEEYLDLFAALYCLFQKWSCNNVHEFAEQTRRHHNVTTAGDSAGAEGGRSS</sequence>
<accession>A0A2A9MH22</accession>
<proteinExistence type="predicted"/>
<evidence type="ECO:0000313" key="4">
    <source>
        <dbReference type="Proteomes" id="UP000224006"/>
    </source>
</evidence>
<evidence type="ECO:0008006" key="5">
    <source>
        <dbReference type="Google" id="ProtNLM"/>
    </source>
</evidence>
<evidence type="ECO:0000256" key="1">
    <source>
        <dbReference type="SAM" id="MobiDB-lite"/>
    </source>
</evidence>
<reference evidence="3 4" key="1">
    <citation type="submission" date="2017-09" db="EMBL/GenBank/DDBJ databases">
        <title>Genome sequencing of Besnoitia besnoiti strain Bb-Ger1.</title>
        <authorList>
            <person name="Schares G."/>
            <person name="Venepally P."/>
            <person name="Lorenzi H.A."/>
        </authorList>
    </citation>
    <scope>NUCLEOTIDE SEQUENCE [LARGE SCALE GENOMIC DNA]</scope>
    <source>
        <strain evidence="3 4">Bb-Ger1</strain>
    </source>
</reference>
<dbReference type="OrthoDB" id="1406886at2759"/>
<feature type="region of interest" description="Disordered" evidence="1">
    <location>
        <begin position="320"/>
        <end position="341"/>
    </location>
</feature>
<protein>
    <recommendedName>
        <fullName evidence="5">Transmembrane protein</fullName>
    </recommendedName>
</protein>
<dbReference type="KEGG" id="bbes:BESB_067530"/>
<dbReference type="VEuPathDB" id="ToxoDB:BESB_067530"/>
<feature type="region of interest" description="Disordered" evidence="1">
    <location>
        <begin position="134"/>
        <end position="198"/>
    </location>
</feature>
<evidence type="ECO:0000313" key="3">
    <source>
        <dbReference type="EMBL" id="PFH34720.1"/>
    </source>
</evidence>
<feature type="compositionally biased region" description="Basic and acidic residues" evidence="1">
    <location>
        <begin position="166"/>
        <end position="178"/>
    </location>
</feature>
<organism evidence="3 4">
    <name type="scientific">Besnoitia besnoiti</name>
    <name type="common">Apicomplexan protozoan</name>
    <dbReference type="NCBI Taxonomy" id="94643"/>
    <lineage>
        <taxon>Eukaryota</taxon>
        <taxon>Sar</taxon>
        <taxon>Alveolata</taxon>
        <taxon>Apicomplexa</taxon>
        <taxon>Conoidasida</taxon>
        <taxon>Coccidia</taxon>
        <taxon>Eucoccidiorida</taxon>
        <taxon>Eimeriorina</taxon>
        <taxon>Sarcocystidae</taxon>
        <taxon>Besnoitia</taxon>
    </lineage>
</organism>
<feature type="chain" id="PRO_5013196756" description="Transmembrane protein" evidence="2">
    <location>
        <begin position="23"/>
        <end position="428"/>
    </location>
</feature>
<dbReference type="EMBL" id="NWUJ01000006">
    <property type="protein sequence ID" value="PFH34720.1"/>
    <property type="molecule type" value="Genomic_DNA"/>
</dbReference>
<dbReference type="AlphaFoldDB" id="A0A2A9MH22"/>
<comment type="caution">
    <text evidence="3">The sequence shown here is derived from an EMBL/GenBank/DDBJ whole genome shotgun (WGS) entry which is preliminary data.</text>
</comment>
<feature type="region of interest" description="Disordered" evidence="1">
    <location>
        <begin position="260"/>
        <end position="285"/>
    </location>
</feature>
<keyword evidence="4" id="KW-1185">Reference proteome</keyword>
<dbReference type="Proteomes" id="UP000224006">
    <property type="component" value="Chromosome VI"/>
</dbReference>
<evidence type="ECO:0000256" key="2">
    <source>
        <dbReference type="SAM" id="SignalP"/>
    </source>
</evidence>
<dbReference type="GeneID" id="40311679"/>
<dbReference type="RefSeq" id="XP_029218729.1">
    <property type="nucleotide sequence ID" value="XM_029365146.1"/>
</dbReference>
<name>A0A2A9MH22_BESBE</name>